<dbReference type="AlphaFoldDB" id="A0AAU9NXG2"/>
<organism evidence="1 2">
    <name type="scientific">Lactuca virosa</name>
    <dbReference type="NCBI Taxonomy" id="75947"/>
    <lineage>
        <taxon>Eukaryota</taxon>
        <taxon>Viridiplantae</taxon>
        <taxon>Streptophyta</taxon>
        <taxon>Embryophyta</taxon>
        <taxon>Tracheophyta</taxon>
        <taxon>Spermatophyta</taxon>
        <taxon>Magnoliopsida</taxon>
        <taxon>eudicotyledons</taxon>
        <taxon>Gunneridae</taxon>
        <taxon>Pentapetalae</taxon>
        <taxon>asterids</taxon>
        <taxon>campanulids</taxon>
        <taxon>Asterales</taxon>
        <taxon>Asteraceae</taxon>
        <taxon>Cichorioideae</taxon>
        <taxon>Cichorieae</taxon>
        <taxon>Lactucinae</taxon>
        <taxon>Lactuca</taxon>
    </lineage>
</organism>
<comment type="caution">
    <text evidence="1">The sequence shown here is derived from an EMBL/GenBank/DDBJ whole genome shotgun (WGS) entry which is preliminary data.</text>
</comment>
<evidence type="ECO:0000313" key="2">
    <source>
        <dbReference type="Proteomes" id="UP001157418"/>
    </source>
</evidence>
<evidence type="ECO:0000313" key="1">
    <source>
        <dbReference type="EMBL" id="CAH1442453.1"/>
    </source>
</evidence>
<name>A0AAU9NXG2_9ASTR</name>
<dbReference type="PANTHER" id="PTHR34427:SF5">
    <property type="entry name" value="DUF4283 DOMAIN-CONTAINING PROTEIN"/>
    <property type="match status" value="1"/>
</dbReference>
<protein>
    <recommendedName>
        <fullName evidence="3">DUF4283 domain-containing protein</fullName>
    </recommendedName>
</protein>
<keyword evidence="2" id="KW-1185">Reference proteome</keyword>
<dbReference type="EMBL" id="CAKMRJ010005412">
    <property type="protein sequence ID" value="CAH1442453.1"/>
    <property type="molecule type" value="Genomic_DNA"/>
</dbReference>
<sequence>MQPKPPSPPITLNSRTCMKTWLSKSTLIGEAHSLDHIGSLPATILISDNTKYLGGLNIAIHFGSSVEAKDFLEDENRWRDWFRWMVKSDQQELRYERIAWLKIIGLPLKLWDEENFNLIASRFGRVINPFDGIGNRRDYSMGKVGVLTSEKKWINEEITITADDVKHQIGVVEYTDDWSPFKPVPFDKVDDDSDDEGD</sequence>
<accession>A0AAU9NXG2</accession>
<proteinExistence type="predicted"/>
<reference evidence="1 2" key="1">
    <citation type="submission" date="2022-01" db="EMBL/GenBank/DDBJ databases">
        <authorList>
            <person name="Xiong W."/>
            <person name="Schranz E."/>
        </authorList>
    </citation>
    <scope>NUCLEOTIDE SEQUENCE [LARGE SCALE GENOMIC DNA]</scope>
</reference>
<dbReference type="PANTHER" id="PTHR34427">
    <property type="entry name" value="DUF4283 DOMAIN PROTEIN"/>
    <property type="match status" value="1"/>
</dbReference>
<evidence type="ECO:0008006" key="3">
    <source>
        <dbReference type="Google" id="ProtNLM"/>
    </source>
</evidence>
<gene>
    <name evidence="1" type="ORF">LVIROSA_LOCUS28439</name>
</gene>
<dbReference type="Proteomes" id="UP001157418">
    <property type="component" value="Unassembled WGS sequence"/>
</dbReference>